<evidence type="ECO:0000256" key="2">
    <source>
        <dbReference type="ARBA" id="ARBA00008655"/>
    </source>
</evidence>
<comment type="similarity">
    <text evidence="2 7">Belongs to the 1-acyl-sn-glycerol-3-phosphate acyltransferase family.</text>
</comment>
<dbReference type="GO" id="GO:0006654">
    <property type="term" value="P:phosphatidic acid biosynthetic process"/>
    <property type="evidence" value="ECO:0007669"/>
    <property type="project" value="TreeGrafter"/>
</dbReference>
<dbReference type="AlphaFoldDB" id="A0A0A5GGT5"/>
<comment type="pathway">
    <text evidence="1">Lipid metabolism.</text>
</comment>
<keyword evidence="5 7" id="KW-0443">Lipid metabolism</keyword>
<accession>A0A0A5GGT5</accession>
<evidence type="ECO:0000256" key="6">
    <source>
        <dbReference type="ARBA" id="ARBA00023315"/>
    </source>
</evidence>
<keyword evidence="6 7" id="KW-0012">Acyltransferase</keyword>
<dbReference type="SMART" id="SM00563">
    <property type="entry name" value="PlsC"/>
    <property type="match status" value="1"/>
</dbReference>
<comment type="catalytic activity">
    <reaction evidence="7">
        <text>a 1-acyl-sn-glycero-3-phosphate + an acyl-CoA = a 1,2-diacyl-sn-glycero-3-phosphate + CoA</text>
        <dbReference type="Rhea" id="RHEA:19709"/>
        <dbReference type="ChEBI" id="CHEBI:57287"/>
        <dbReference type="ChEBI" id="CHEBI:57970"/>
        <dbReference type="ChEBI" id="CHEBI:58342"/>
        <dbReference type="ChEBI" id="CHEBI:58608"/>
        <dbReference type="EC" id="2.3.1.51"/>
    </reaction>
</comment>
<evidence type="ECO:0000256" key="4">
    <source>
        <dbReference type="ARBA" id="ARBA00022679"/>
    </source>
</evidence>
<dbReference type="EC" id="2.3.1.51" evidence="7"/>
<protein>
    <recommendedName>
        <fullName evidence="7">1-acyl-sn-glycerol-3-phosphate acyltransferase</fullName>
        <ecNumber evidence="7">2.3.1.51</ecNumber>
    </recommendedName>
</protein>
<keyword evidence="4 7" id="KW-0808">Transferase</keyword>
<evidence type="ECO:0000256" key="5">
    <source>
        <dbReference type="ARBA" id="ARBA00023098"/>
    </source>
</evidence>
<dbReference type="GO" id="GO:0016020">
    <property type="term" value="C:membrane"/>
    <property type="evidence" value="ECO:0007669"/>
    <property type="project" value="InterPro"/>
</dbReference>
<name>A0A0A5GGT5_9BACI</name>
<keyword evidence="10" id="KW-1185">Reference proteome</keyword>
<evidence type="ECO:0000313" key="9">
    <source>
        <dbReference type="EMBL" id="KGX90330.1"/>
    </source>
</evidence>
<evidence type="ECO:0000259" key="8">
    <source>
        <dbReference type="SMART" id="SM00563"/>
    </source>
</evidence>
<dbReference type="PANTHER" id="PTHR10434">
    <property type="entry name" value="1-ACYL-SN-GLYCEROL-3-PHOSPHATE ACYLTRANSFERASE"/>
    <property type="match status" value="1"/>
</dbReference>
<comment type="domain">
    <text evidence="7">The HXXXXD motif is essential for acyltransferase activity and may constitute the binding site for the phosphate moiety of the glycerol-3-phosphate.</text>
</comment>
<dbReference type="InterPro" id="IPR004552">
    <property type="entry name" value="AGP_acyltrans"/>
</dbReference>
<dbReference type="GO" id="GO:0003841">
    <property type="term" value="F:1-acylglycerol-3-phosphate O-acyltransferase activity"/>
    <property type="evidence" value="ECO:0007669"/>
    <property type="project" value="UniProtKB-UniRule"/>
</dbReference>
<dbReference type="RefSeq" id="WP_051255255.1">
    <property type="nucleotide sequence ID" value="NZ_AVPF01000008.1"/>
</dbReference>
<comment type="caution">
    <text evidence="9">The sequence shown here is derived from an EMBL/GenBank/DDBJ whole genome shotgun (WGS) entry which is preliminary data.</text>
</comment>
<reference evidence="9 10" key="1">
    <citation type="submission" date="2013-08" db="EMBL/GenBank/DDBJ databases">
        <authorList>
            <person name="Huang J."/>
            <person name="Wang G."/>
        </authorList>
    </citation>
    <scope>NUCLEOTIDE SEQUENCE [LARGE SCALE GENOMIC DNA]</scope>
    <source>
        <strain evidence="9 10">BH030004</strain>
    </source>
</reference>
<evidence type="ECO:0000256" key="1">
    <source>
        <dbReference type="ARBA" id="ARBA00005189"/>
    </source>
</evidence>
<dbReference type="Pfam" id="PF01553">
    <property type="entry name" value="Acyltransferase"/>
    <property type="match status" value="1"/>
</dbReference>
<keyword evidence="3 7" id="KW-0444">Lipid biosynthesis</keyword>
<sequence length="260" mass="29596">MRTVIIYIFEVLYLMRHSITIKQINRTYKGRPIEEKDRRVYSQARQWARQTMRLAGTKVSIKGNEKFPEGPVLIASNHQGNFDIMALLGYLEKPFGFISKIEVKNIPVVRSWMEAMHCVFIDRKNRKQALAAVQKGIHYLEEGHSLLIFPEGTRNFGKGLKPFKSGGLSMASQANVPIVPVALEGTYRVMEDNDGKVKPAKVEIQVCDPIFPEEYKDLPANEVAEFVKKRITEALEMMEGNVQPLPKKTFIASESREIQG</sequence>
<feature type="domain" description="Phospholipid/glycerol acyltransferase" evidence="8">
    <location>
        <begin position="72"/>
        <end position="186"/>
    </location>
</feature>
<dbReference type="Proteomes" id="UP000030403">
    <property type="component" value="Unassembled WGS sequence"/>
</dbReference>
<keyword evidence="7" id="KW-0594">Phospholipid biosynthesis</keyword>
<dbReference type="InterPro" id="IPR002123">
    <property type="entry name" value="Plipid/glycerol_acylTrfase"/>
</dbReference>
<gene>
    <name evidence="9" type="ORF">N783_21300</name>
</gene>
<dbReference type="PANTHER" id="PTHR10434:SF64">
    <property type="entry name" value="1-ACYL-SN-GLYCEROL-3-PHOSPHATE ACYLTRANSFERASE-RELATED"/>
    <property type="match status" value="1"/>
</dbReference>
<organism evidence="9 10">
    <name type="scientific">Pontibacillus marinus BH030004 = DSM 16465</name>
    <dbReference type="NCBI Taxonomy" id="1385511"/>
    <lineage>
        <taxon>Bacteria</taxon>
        <taxon>Bacillati</taxon>
        <taxon>Bacillota</taxon>
        <taxon>Bacilli</taxon>
        <taxon>Bacillales</taxon>
        <taxon>Bacillaceae</taxon>
        <taxon>Pontibacillus</taxon>
    </lineage>
</organism>
<dbReference type="EMBL" id="AVPF01000008">
    <property type="protein sequence ID" value="KGX90330.1"/>
    <property type="molecule type" value="Genomic_DNA"/>
</dbReference>
<dbReference type="SUPFAM" id="SSF69593">
    <property type="entry name" value="Glycerol-3-phosphate (1)-acyltransferase"/>
    <property type="match status" value="1"/>
</dbReference>
<evidence type="ECO:0000313" key="10">
    <source>
        <dbReference type="Proteomes" id="UP000030403"/>
    </source>
</evidence>
<dbReference type="eggNOG" id="COG0204">
    <property type="taxonomic scope" value="Bacteria"/>
</dbReference>
<evidence type="ECO:0000256" key="7">
    <source>
        <dbReference type="RuleBase" id="RU361267"/>
    </source>
</evidence>
<evidence type="ECO:0000256" key="3">
    <source>
        <dbReference type="ARBA" id="ARBA00022516"/>
    </source>
</evidence>
<dbReference type="NCBIfam" id="TIGR00530">
    <property type="entry name" value="AGP_acyltrn"/>
    <property type="match status" value="1"/>
</dbReference>
<keyword evidence="7" id="KW-1208">Phospholipid metabolism</keyword>
<proteinExistence type="inferred from homology"/>
<dbReference type="CDD" id="cd07989">
    <property type="entry name" value="LPLAT_AGPAT-like"/>
    <property type="match status" value="1"/>
</dbReference>
<dbReference type="STRING" id="1385511.GCA_000425225_02157"/>